<keyword evidence="2" id="KW-0378">Hydrolase</keyword>
<dbReference type="PANTHER" id="PTHR43037:SF5">
    <property type="entry name" value="FERULOYL ESTERASE"/>
    <property type="match status" value="1"/>
</dbReference>
<accession>A0A2W5NCB9</accession>
<evidence type="ECO:0000313" key="4">
    <source>
        <dbReference type="EMBL" id="PZQ49879.1"/>
    </source>
</evidence>
<dbReference type="EMBL" id="QFPW01000006">
    <property type="protein sequence ID" value="PZQ49879.1"/>
    <property type="molecule type" value="Genomic_DNA"/>
</dbReference>
<keyword evidence="1" id="KW-0732">Signal</keyword>
<dbReference type="GO" id="GO:0016787">
    <property type="term" value="F:hydrolase activity"/>
    <property type="evidence" value="ECO:0007669"/>
    <property type="project" value="UniProtKB-KW"/>
</dbReference>
<reference evidence="4 5" key="1">
    <citation type="submission" date="2017-08" db="EMBL/GenBank/DDBJ databases">
        <title>Infants hospitalized years apart are colonized by the same room-sourced microbial strains.</title>
        <authorList>
            <person name="Brooks B."/>
            <person name="Olm M.R."/>
            <person name="Firek B.A."/>
            <person name="Baker R."/>
            <person name="Thomas B.C."/>
            <person name="Morowitz M.J."/>
            <person name="Banfield J.F."/>
        </authorList>
    </citation>
    <scope>NUCLEOTIDE SEQUENCE [LARGE SCALE GENOMIC DNA]</scope>
    <source>
        <strain evidence="4">S2_005_002_R2_34</strain>
    </source>
</reference>
<comment type="caution">
    <text evidence="4">The sequence shown here is derived from an EMBL/GenBank/DDBJ whole genome shotgun (WGS) entry which is preliminary data.</text>
</comment>
<dbReference type="AlphaFoldDB" id="A0A2W5NCB9"/>
<sequence length="288" mass="29906">MGERSRLGVVAMEARGMRSMGVTLPVPVLLVAALLGGPAAFACGVDSDCAIAGGDYRIALPSAAADPLGAIVFLHGSDGSPEDIMGFAALREVADRLGVALIAPRGIDGAWRLPDAYPGPRDDVAFVDAVVADAEARLPIDPQRIMIAGFSLGASMAWYVACAEGDRYAGYAAVAGAFWDPYVGSCATPLPELFHVHGLADDVVPLDGLIVPEGVEGSPWHSLALLREFSGCAGGLEPEPSDTADLDCAAQVCGGATQEICLHPGGHGVDPRWIERAWHRLAAIKGWE</sequence>
<dbReference type="SUPFAM" id="SSF53474">
    <property type="entry name" value="alpha/beta-Hydrolases"/>
    <property type="match status" value="1"/>
</dbReference>
<dbReference type="PANTHER" id="PTHR43037">
    <property type="entry name" value="UNNAMED PRODUCT-RELATED"/>
    <property type="match status" value="1"/>
</dbReference>
<evidence type="ECO:0000259" key="3">
    <source>
        <dbReference type="Pfam" id="PF02230"/>
    </source>
</evidence>
<evidence type="ECO:0000256" key="2">
    <source>
        <dbReference type="ARBA" id="ARBA00022801"/>
    </source>
</evidence>
<feature type="domain" description="Phospholipase/carboxylesterase/thioesterase" evidence="3">
    <location>
        <begin position="133"/>
        <end position="206"/>
    </location>
</feature>
<proteinExistence type="predicted"/>
<organism evidence="4 5">
    <name type="scientific">Rhodovulum sulfidophilum</name>
    <name type="common">Rhodobacter sulfidophilus</name>
    <dbReference type="NCBI Taxonomy" id="35806"/>
    <lineage>
        <taxon>Bacteria</taxon>
        <taxon>Pseudomonadati</taxon>
        <taxon>Pseudomonadota</taxon>
        <taxon>Alphaproteobacteria</taxon>
        <taxon>Rhodobacterales</taxon>
        <taxon>Paracoccaceae</taxon>
        <taxon>Rhodovulum</taxon>
    </lineage>
</organism>
<protein>
    <submittedName>
        <fullName evidence="4">Polyhydroxybutyrate depolymerase</fullName>
    </submittedName>
</protein>
<gene>
    <name evidence="4" type="ORF">DI556_10515</name>
</gene>
<dbReference type="InterPro" id="IPR050955">
    <property type="entry name" value="Plant_Biomass_Hydrol_Est"/>
</dbReference>
<dbReference type="Proteomes" id="UP000249185">
    <property type="component" value="Unassembled WGS sequence"/>
</dbReference>
<dbReference type="InterPro" id="IPR003140">
    <property type="entry name" value="PLipase/COase/thioEstase"/>
</dbReference>
<evidence type="ECO:0000313" key="5">
    <source>
        <dbReference type="Proteomes" id="UP000249185"/>
    </source>
</evidence>
<dbReference type="Pfam" id="PF02230">
    <property type="entry name" value="Abhydrolase_2"/>
    <property type="match status" value="1"/>
</dbReference>
<evidence type="ECO:0000256" key="1">
    <source>
        <dbReference type="ARBA" id="ARBA00022729"/>
    </source>
</evidence>
<name>A0A2W5NCB9_RHOSU</name>
<dbReference type="InterPro" id="IPR029058">
    <property type="entry name" value="AB_hydrolase_fold"/>
</dbReference>
<dbReference type="Gene3D" id="3.40.50.1820">
    <property type="entry name" value="alpha/beta hydrolase"/>
    <property type="match status" value="1"/>
</dbReference>